<dbReference type="GO" id="GO:0031969">
    <property type="term" value="C:chloroplast membrane"/>
    <property type="evidence" value="ECO:0007669"/>
    <property type="project" value="TreeGrafter"/>
</dbReference>
<evidence type="ECO:0000259" key="2">
    <source>
        <dbReference type="Pfam" id="PF01926"/>
    </source>
</evidence>
<dbReference type="InterPro" id="IPR027417">
    <property type="entry name" value="P-loop_NTPase"/>
</dbReference>
<dbReference type="SUPFAM" id="SSF52540">
    <property type="entry name" value="P-loop containing nucleoside triphosphate hydrolases"/>
    <property type="match status" value="1"/>
</dbReference>
<dbReference type="GO" id="GO:0010027">
    <property type="term" value="P:thylakoid membrane organization"/>
    <property type="evidence" value="ECO:0007669"/>
    <property type="project" value="TreeGrafter"/>
</dbReference>
<feature type="signal peptide" evidence="1">
    <location>
        <begin position="1"/>
        <end position="19"/>
    </location>
</feature>
<dbReference type="EMBL" id="KN645199">
    <property type="protein sequence ID" value="KHN41374.1"/>
    <property type="molecule type" value="Genomic_DNA"/>
</dbReference>
<gene>
    <name evidence="3" type="ORF">glysoja_032560</name>
</gene>
<dbReference type="Proteomes" id="UP000053555">
    <property type="component" value="Unassembled WGS sequence"/>
</dbReference>
<dbReference type="InterPro" id="IPR051943">
    <property type="entry name" value="TRAFAC_Dynamin-like_GTPase"/>
</dbReference>
<dbReference type="AlphaFoldDB" id="A0A0B2SAQ5"/>
<evidence type="ECO:0000313" key="3">
    <source>
        <dbReference type="EMBL" id="KHN41374.1"/>
    </source>
</evidence>
<dbReference type="Gene3D" id="3.40.50.300">
    <property type="entry name" value="P-loop containing nucleotide triphosphate hydrolases"/>
    <property type="match status" value="1"/>
</dbReference>
<reference evidence="3" key="1">
    <citation type="submission" date="2014-07" db="EMBL/GenBank/DDBJ databases">
        <title>Identification of a novel salt tolerance gene in wild soybean by whole-genome sequencing.</title>
        <authorList>
            <person name="Lam H.-M."/>
            <person name="Qi X."/>
            <person name="Li M.-W."/>
            <person name="Liu X."/>
            <person name="Xie M."/>
            <person name="Ni M."/>
            <person name="Xu X."/>
        </authorList>
    </citation>
    <scope>NUCLEOTIDE SEQUENCE [LARGE SCALE GENOMIC DNA]</scope>
    <source>
        <tissue evidence="3">Root</tissue>
    </source>
</reference>
<feature type="domain" description="G" evidence="2">
    <location>
        <begin position="164"/>
        <end position="244"/>
    </location>
</feature>
<proteinExistence type="predicted"/>
<feature type="chain" id="PRO_5002093861" description="G domain-containing protein" evidence="1">
    <location>
        <begin position="20"/>
        <end position="283"/>
    </location>
</feature>
<dbReference type="Pfam" id="PF01926">
    <property type="entry name" value="MMR_HSR1"/>
    <property type="match status" value="1"/>
</dbReference>
<dbReference type="PANTHER" id="PTHR43681">
    <property type="entry name" value="TRANSMEMBRANE GTPASE FZO"/>
    <property type="match status" value="1"/>
</dbReference>
<name>A0A0B2SAQ5_GLYSO</name>
<dbReference type="InterPro" id="IPR006073">
    <property type="entry name" value="GTP-bd"/>
</dbReference>
<sequence>MKFLYLFSAHWQLLILCPGDNLVVWFCPLRKKPDAAIKNAVNRVMFKQETTSVDTMLCTGYGASYNAYGHCSEGEDTHSGMSNKEANAKFMEAMYMTKYRKAKKGIQFLINGSKVGKILCSLSPFPPMLNEAIEVMKRAAPLILEEVSLLNDAVSQIDEPFLLVIVGEFNSGKSTVINALLGERYLKEITFLRYTDLDIEQQQCERHPDGQYICYIPAPILKERQQRLTEEFVPRADLLLFVIFVDRPLTGSEVWQGYDMFYAVFRLLFFVILNSGKRKQFLS</sequence>
<dbReference type="PANTHER" id="PTHR43681:SF1">
    <property type="entry name" value="SARCALUMENIN"/>
    <property type="match status" value="1"/>
</dbReference>
<evidence type="ECO:0000256" key="1">
    <source>
        <dbReference type="SAM" id="SignalP"/>
    </source>
</evidence>
<keyword evidence="1" id="KW-0732">Signal</keyword>
<dbReference type="GO" id="GO:0005525">
    <property type="term" value="F:GTP binding"/>
    <property type="evidence" value="ECO:0007669"/>
    <property type="project" value="InterPro"/>
</dbReference>
<accession>A0A0B2SAQ5</accession>
<protein>
    <recommendedName>
        <fullName evidence="2">G domain-containing protein</fullName>
    </recommendedName>
</protein>
<organism evidence="3">
    <name type="scientific">Glycine soja</name>
    <name type="common">Wild soybean</name>
    <dbReference type="NCBI Taxonomy" id="3848"/>
    <lineage>
        <taxon>Eukaryota</taxon>
        <taxon>Viridiplantae</taxon>
        <taxon>Streptophyta</taxon>
        <taxon>Embryophyta</taxon>
        <taxon>Tracheophyta</taxon>
        <taxon>Spermatophyta</taxon>
        <taxon>Magnoliopsida</taxon>
        <taxon>eudicotyledons</taxon>
        <taxon>Gunneridae</taxon>
        <taxon>Pentapetalae</taxon>
        <taxon>rosids</taxon>
        <taxon>fabids</taxon>
        <taxon>Fabales</taxon>
        <taxon>Fabaceae</taxon>
        <taxon>Papilionoideae</taxon>
        <taxon>50 kb inversion clade</taxon>
        <taxon>NPAAA clade</taxon>
        <taxon>indigoferoid/millettioid clade</taxon>
        <taxon>Phaseoleae</taxon>
        <taxon>Glycine</taxon>
        <taxon>Glycine subgen. Soja</taxon>
    </lineage>
</organism>